<sequence>MKMYVTRNRVYWVGKVRDLRHTLKQIALQYQDLTQFIRAHLH</sequence>
<keyword evidence="2" id="KW-1185">Reference proteome</keyword>
<accession>A0A1Z5HQU1</accession>
<reference evidence="2" key="1">
    <citation type="journal article" date="2017" name="Appl. Environ. Microbiol.">
        <title>Genomic analysis of Calderihabitans maritimus KKC1, a thermophilic hydrogenogenic carboxydotrophic bacterium isolated from marine sediment.</title>
        <authorList>
            <person name="Omae K."/>
            <person name="Yoneda Y."/>
            <person name="Fukuyama Y."/>
            <person name="Yoshida T."/>
            <person name="Sako Y."/>
        </authorList>
    </citation>
    <scope>NUCLEOTIDE SEQUENCE [LARGE SCALE GENOMIC DNA]</scope>
    <source>
        <strain evidence="2">KKC1</strain>
    </source>
</reference>
<gene>
    <name evidence="1" type="ORF">KKC1_08360</name>
</gene>
<dbReference type="InterPro" id="IPR025177">
    <property type="entry name" value="MciZ"/>
</dbReference>
<organism evidence="1 2">
    <name type="scientific">Calderihabitans maritimus</name>
    <dbReference type="NCBI Taxonomy" id="1246530"/>
    <lineage>
        <taxon>Bacteria</taxon>
        <taxon>Bacillati</taxon>
        <taxon>Bacillota</taxon>
        <taxon>Clostridia</taxon>
        <taxon>Neomoorellales</taxon>
        <taxon>Calderihabitantaceae</taxon>
        <taxon>Calderihabitans</taxon>
    </lineage>
</organism>
<dbReference type="Pfam" id="PF13072">
    <property type="entry name" value="MciZ"/>
    <property type="match status" value="1"/>
</dbReference>
<proteinExistence type="predicted"/>
<dbReference type="Proteomes" id="UP000197032">
    <property type="component" value="Unassembled WGS sequence"/>
</dbReference>
<dbReference type="EMBL" id="BDGJ01000024">
    <property type="protein sequence ID" value="GAW91675.1"/>
    <property type="molecule type" value="Genomic_DNA"/>
</dbReference>
<name>A0A1Z5HQU1_9FIRM</name>
<dbReference type="AlphaFoldDB" id="A0A1Z5HQU1"/>
<comment type="caution">
    <text evidence="1">The sequence shown here is derived from an EMBL/GenBank/DDBJ whole genome shotgun (WGS) entry which is preliminary data.</text>
</comment>
<evidence type="ECO:0000313" key="2">
    <source>
        <dbReference type="Proteomes" id="UP000197032"/>
    </source>
</evidence>
<evidence type="ECO:0000313" key="1">
    <source>
        <dbReference type="EMBL" id="GAW91675.1"/>
    </source>
</evidence>
<protein>
    <submittedName>
        <fullName evidence="1">PadR family transcriptional regulator</fullName>
    </submittedName>
</protein>